<dbReference type="InterPro" id="IPR001806">
    <property type="entry name" value="Small_GTPase"/>
</dbReference>
<evidence type="ECO:0000256" key="1">
    <source>
        <dbReference type="SAM" id="MobiDB-lite"/>
    </source>
</evidence>
<dbReference type="AlphaFoldDB" id="A0A7R8X763"/>
<feature type="region of interest" description="Disordered" evidence="1">
    <location>
        <begin position="278"/>
        <end position="322"/>
    </location>
</feature>
<dbReference type="Gene3D" id="3.40.50.300">
    <property type="entry name" value="P-loop containing nucleotide triphosphate hydrolases"/>
    <property type="match status" value="1"/>
</dbReference>
<dbReference type="Proteomes" id="UP000677054">
    <property type="component" value="Unassembled WGS sequence"/>
</dbReference>
<dbReference type="InterPro" id="IPR040385">
    <property type="entry name" value="RABL6"/>
</dbReference>
<organism evidence="2">
    <name type="scientific">Darwinula stevensoni</name>
    <dbReference type="NCBI Taxonomy" id="69355"/>
    <lineage>
        <taxon>Eukaryota</taxon>
        <taxon>Metazoa</taxon>
        <taxon>Ecdysozoa</taxon>
        <taxon>Arthropoda</taxon>
        <taxon>Crustacea</taxon>
        <taxon>Oligostraca</taxon>
        <taxon>Ostracoda</taxon>
        <taxon>Podocopa</taxon>
        <taxon>Podocopida</taxon>
        <taxon>Darwinulocopina</taxon>
        <taxon>Darwinuloidea</taxon>
        <taxon>Darwinulidae</taxon>
        <taxon>Darwinula</taxon>
    </lineage>
</organism>
<dbReference type="PANTHER" id="PTHR14932:SF1">
    <property type="entry name" value="RAB-LIKE PROTEIN 6"/>
    <property type="match status" value="1"/>
</dbReference>
<dbReference type="SMART" id="SM00175">
    <property type="entry name" value="RAB"/>
    <property type="match status" value="1"/>
</dbReference>
<evidence type="ECO:0000313" key="2">
    <source>
        <dbReference type="EMBL" id="CAD7240935.1"/>
    </source>
</evidence>
<reference evidence="2" key="1">
    <citation type="submission" date="2020-11" db="EMBL/GenBank/DDBJ databases">
        <authorList>
            <person name="Tran Van P."/>
        </authorList>
    </citation>
    <scope>NUCLEOTIDE SEQUENCE</scope>
</reference>
<accession>A0A7R8X763</accession>
<sequence>MLSVLKKLKARGEPGSPSPGEKRMQNVTAMPSSLQKKFSKGVQYNMKIVIRGDRNVGKTCLYKRLQGQQFQEEYVPTDEIQVTCIQWNFKNTEEIIKVDVWDVVDEGKVKKDPNVPVKLKMAHDKPSDDGFIQQPVLDASFLDVYKDAHGVIMMFDMTKNWTFHYVERELRKVPKHIPVLLLGNHRDMAHHRTVTDLQVTGLLEDLLQEDQERVIHYTEASMRNGFGLKFLHKFLSLPFLLLQRETLTRQLERNKEDIDIAIQELDLCLLNEANSRFEEPRQRSPGTSHNVGVSSPESDEGISSSSNHATPGSPVIKSSSPEENTVNSESIYFIALSSFSNHTISREFPTQTATVGDFVPEEECSLEKQNSLDDHSQHSSTPQQLPQSLECESDGEGSDEVNPMVAGFQDDLDPEDFHYTSPGTQHAGASDSD</sequence>
<dbReference type="OrthoDB" id="207081at2759"/>
<gene>
    <name evidence="2" type="ORF">DSTB1V02_LOCUS937</name>
</gene>
<dbReference type="Pfam" id="PF00071">
    <property type="entry name" value="Ras"/>
    <property type="match status" value="1"/>
</dbReference>
<proteinExistence type="predicted"/>
<evidence type="ECO:0000313" key="3">
    <source>
        <dbReference type="Proteomes" id="UP000677054"/>
    </source>
</evidence>
<feature type="compositionally biased region" description="Polar residues" evidence="1">
    <location>
        <begin position="284"/>
        <end position="293"/>
    </location>
</feature>
<evidence type="ECO:0008006" key="4">
    <source>
        <dbReference type="Google" id="ProtNLM"/>
    </source>
</evidence>
<dbReference type="Pfam" id="PF08477">
    <property type="entry name" value="Roc"/>
    <property type="match status" value="1"/>
</dbReference>
<name>A0A7R8X763_9CRUS</name>
<dbReference type="EMBL" id="LR899593">
    <property type="protein sequence ID" value="CAD7240935.1"/>
    <property type="molecule type" value="Genomic_DNA"/>
</dbReference>
<keyword evidence="3" id="KW-1185">Reference proteome</keyword>
<dbReference type="GO" id="GO:0005634">
    <property type="term" value="C:nucleus"/>
    <property type="evidence" value="ECO:0007669"/>
    <property type="project" value="TreeGrafter"/>
</dbReference>
<dbReference type="InterPro" id="IPR027417">
    <property type="entry name" value="P-loop_NTPase"/>
</dbReference>
<dbReference type="GO" id="GO:0005829">
    <property type="term" value="C:cytosol"/>
    <property type="evidence" value="ECO:0007669"/>
    <property type="project" value="TreeGrafter"/>
</dbReference>
<dbReference type="PRINTS" id="PR00449">
    <property type="entry name" value="RASTRNSFRMNG"/>
</dbReference>
<feature type="compositionally biased region" description="Polar residues" evidence="1">
    <location>
        <begin position="378"/>
        <end position="387"/>
    </location>
</feature>
<feature type="region of interest" description="Disordered" evidence="1">
    <location>
        <begin position="364"/>
        <end position="433"/>
    </location>
</feature>
<dbReference type="GO" id="GO:0005525">
    <property type="term" value="F:GTP binding"/>
    <property type="evidence" value="ECO:0007669"/>
    <property type="project" value="InterPro"/>
</dbReference>
<dbReference type="GO" id="GO:0003924">
    <property type="term" value="F:GTPase activity"/>
    <property type="evidence" value="ECO:0007669"/>
    <property type="project" value="InterPro"/>
</dbReference>
<feature type="region of interest" description="Disordered" evidence="1">
    <location>
        <begin position="1"/>
        <end position="24"/>
    </location>
</feature>
<dbReference type="PROSITE" id="PS51419">
    <property type="entry name" value="RAB"/>
    <property type="match status" value="1"/>
</dbReference>
<dbReference type="EMBL" id="CAJPEV010000076">
    <property type="protein sequence ID" value="CAG0880160.1"/>
    <property type="molecule type" value="Genomic_DNA"/>
</dbReference>
<protein>
    <recommendedName>
        <fullName evidence="4">Rab-like protein 6</fullName>
    </recommendedName>
</protein>
<dbReference type="PANTHER" id="PTHR14932">
    <property type="entry name" value="RAS GTPASE-RELATED"/>
    <property type="match status" value="1"/>
</dbReference>
<dbReference type="SUPFAM" id="SSF52540">
    <property type="entry name" value="P-loop containing nucleoside triphosphate hydrolases"/>
    <property type="match status" value="1"/>
</dbReference>